<dbReference type="GO" id="GO:0008541">
    <property type="term" value="C:proteasome regulatory particle, lid subcomplex"/>
    <property type="evidence" value="ECO:0007669"/>
    <property type="project" value="EnsemblFungi"/>
</dbReference>
<dbReference type="PANTHER" id="PTHR12387:SF0">
    <property type="entry name" value="26S PROTEASOME NON-ATPASE REGULATORY SUBUNIT 8"/>
    <property type="match status" value="1"/>
</dbReference>
<proteinExistence type="inferred from homology"/>
<keyword evidence="5" id="KW-1185">Reference proteome</keyword>
<dbReference type="GO" id="GO:0034515">
    <property type="term" value="C:proteasome storage granule"/>
    <property type="evidence" value="ECO:0007669"/>
    <property type="project" value="EnsemblFungi"/>
</dbReference>
<dbReference type="GO" id="GO:0005829">
    <property type="term" value="C:cytosol"/>
    <property type="evidence" value="ECO:0007669"/>
    <property type="project" value="TreeGrafter"/>
</dbReference>
<accession>A0A1A0HH96</accession>
<comment type="similarity">
    <text evidence="1">Belongs to the proteasome subunit S14 family.</text>
</comment>
<dbReference type="InterPro" id="IPR006746">
    <property type="entry name" value="26S_Psome_Rpn12"/>
</dbReference>
<keyword evidence="2" id="KW-0647">Proteasome</keyword>
<dbReference type="GeneID" id="30032437"/>
<dbReference type="OrthoDB" id="8775810at2759"/>
<sequence length="276" mass="31704">MALPKLAEELYALFDSENYEKCQKLLPPIKIELIKHNLLVPMGANTETTEQLNDLKIAERILEIGALLLLLAAEYQAFEHYFASLRPFYGSARLHAQREANTDSTKIISLFLIYLLSQGHISKYHVELELIYSSPLIDVEKDNFLQYPIDLERNLMEGNYIKIWKLLQDDADLPCKEYRHFTSSLRNTLRVEIAHSLEKTGDSIPVSNCKTLLYYPQEQSDLLFEAALREELDVTSWTFKDGFVYFEIGKNNALASDNAAMIKNVLSYAEQIESIV</sequence>
<dbReference type="InterPro" id="IPR000717">
    <property type="entry name" value="PCI_dom"/>
</dbReference>
<dbReference type="Gene3D" id="1.25.40.990">
    <property type="match status" value="1"/>
</dbReference>
<reference evidence="4 5" key="1">
    <citation type="submission" date="2016-05" db="EMBL/GenBank/DDBJ databases">
        <title>Comparative genomics of biotechnologically important yeasts.</title>
        <authorList>
            <consortium name="DOE Joint Genome Institute"/>
            <person name="Riley R."/>
            <person name="Haridas S."/>
            <person name="Wolfe K.H."/>
            <person name="Lopes M.R."/>
            <person name="Hittinger C.T."/>
            <person name="Goker M."/>
            <person name="Salamov A."/>
            <person name="Wisecaver J."/>
            <person name="Long T.M."/>
            <person name="Aerts A.L."/>
            <person name="Barry K."/>
            <person name="Choi C."/>
            <person name="Clum A."/>
            <person name="Coughlan A.Y."/>
            <person name="Deshpande S."/>
            <person name="Douglass A.P."/>
            <person name="Hanson S.J."/>
            <person name="Klenk H.-P."/>
            <person name="LaButti K."/>
            <person name="Lapidus A."/>
            <person name="Lindquist E."/>
            <person name="Lipzen A."/>
            <person name="Meier-kolthoff J.P."/>
            <person name="Ohm R.A."/>
            <person name="Otillar R.P."/>
            <person name="Pangilinan J."/>
            <person name="Peng Y."/>
            <person name="Rokas A."/>
            <person name="Rosa C.A."/>
            <person name="Scheuner C."/>
            <person name="Sibirny A.A."/>
            <person name="Slot J.C."/>
            <person name="Stielow J.B."/>
            <person name="Sun H."/>
            <person name="Kurtzman C.P."/>
            <person name="Blackwell M."/>
            <person name="Grigoriev I.V."/>
            <person name="Jeffries T.W."/>
        </authorList>
    </citation>
    <scope>NUCLEOTIDE SEQUENCE [LARGE SCALE GENOMIC DNA]</scope>
    <source>
        <strain evidence="4 5">NRRL YB-4993</strain>
    </source>
</reference>
<name>A0A1A0HH96_9ASCO</name>
<evidence type="ECO:0000313" key="5">
    <source>
        <dbReference type="Proteomes" id="UP000092555"/>
    </source>
</evidence>
<dbReference type="GO" id="GO:0043161">
    <property type="term" value="P:proteasome-mediated ubiquitin-dependent protein catabolic process"/>
    <property type="evidence" value="ECO:0007669"/>
    <property type="project" value="EnsemblFungi"/>
</dbReference>
<organism evidence="4 5">
    <name type="scientific">Metschnikowia bicuspidata var. bicuspidata NRRL YB-4993</name>
    <dbReference type="NCBI Taxonomy" id="869754"/>
    <lineage>
        <taxon>Eukaryota</taxon>
        <taxon>Fungi</taxon>
        <taxon>Dikarya</taxon>
        <taxon>Ascomycota</taxon>
        <taxon>Saccharomycotina</taxon>
        <taxon>Pichiomycetes</taxon>
        <taxon>Metschnikowiaceae</taxon>
        <taxon>Metschnikowia</taxon>
    </lineage>
</organism>
<gene>
    <name evidence="4" type="ORF">METBIDRAFT_9807</name>
</gene>
<dbReference type="PANTHER" id="PTHR12387">
    <property type="entry name" value="26S PROTEASOME NON-ATPASE REGULATORY SUBUNIT 8"/>
    <property type="match status" value="1"/>
</dbReference>
<evidence type="ECO:0000256" key="1">
    <source>
        <dbReference type="ARBA" id="ARBA00009627"/>
    </source>
</evidence>
<evidence type="ECO:0000256" key="2">
    <source>
        <dbReference type="ARBA" id="ARBA00022942"/>
    </source>
</evidence>
<protein>
    <recommendedName>
        <fullName evidence="3">PCI domain-containing protein</fullName>
    </recommendedName>
</protein>
<dbReference type="AlphaFoldDB" id="A0A1A0HH96"/>
<dbReference type="STRING" id="869754.A0A1A0HH96"/>
<evidence type="ECO:0000259" key="3">
    <source>
        <dbReference type="PROSITE" id="PS50250"/>
    </source>
</evidence>
<dbReference type="EMBL" id="LXTC01000001">
    <property type="protein sequence ID" value="OBA23554.1"/>
    <property type="molecule type" value="Genomic_DNA"/>
</dbReference>
<dbReference type="Proteomes" id="UP000092555">
    <property type="component" value="Unassembled WGS sequence"/>
</dbReference>
<dbReference type="RefSeq" id="XP_018714035.1">
    <property type="nucleotide sequence ID" value="XM_018859462.1"/>
</dbReference>
<feature type="domain" description="PCI" evidence="3">
    <location>
        <begin position="77"/>
        <end position="251"/>
    </location>
</feature>
<evidence type="ECO:0000313" key="4">
    <source>
        <dbReference type="EMBL" id="OBA23554.1"/>
    </source>
</evidence>
<dbReference type="InterPro" id="IPR033464">
    <property type="entry name" value="CSN8_PSD8_EIF3K"/>
</dbReference>
<dbReference type="Pfam" id="PF10075">
    <property type="entry name" value="CSN8_PSD8_EIF3K"/>
    <property type="match status" value="1"/>
</dbReference>
<comment type="caution">
    <text evidence="4">The sequence shown here is derived from an EMBL/GenBank/DDBJ whole genome shotgun (WGS) entry which is preliminary data.</text>
</comment>
<dbReference type="GO" id="GO:0005634">
    <property type="term" value="C:nucleus"/>
    <property type="evidence" value="ECO:0007669"/>
    <property type="project" value="TreeGrafter"/>
</dbReference>
<dbReference type="PROSITE" id="PS50250">
    <property type="entry name" value="PCI"/>
    <property type="match status" value="1"/>
</dbReference>